<gene>
    <name evidence="3" type="ORF">ACFO0B_22740</name>
</gene>
<feature type="signal peptide" evidence="1">
    <location>
        <begin position="1"/>
        <end position="20"/>
    </location>
</feature>
<accession>A0ABV8DXD6</accession>
<name>A0ABV8DXD6_9NOCA</name>
<feature type="domain" description="ABC-type glycine betaine transport system substrate-binding" evidence="2">
    <location>
        <begin position="200"/>
        <end position="294"/>
    </location>
</feature>
<dbReference type="InterPro" id="IPR007210">
    <property type="entry name" value="ABC_Gly_betaine_transp_sub-bd"/>
</dbReference>
<evidence type="ECO:0000259" key="2">
    <source>
        <dbReference type="Pfam" id="PF04069"/>
    </source>
</evidence>
<reference evidence="4" key="1">
    <citation type="journal article" date="2019" name="Int. J. Syst. Evol. Microbiol.">
        <title>The Global Catalogue of Microorganisms (GCM) 10K type strain sequencing project: providing services to taxonomists for standard genome sequencing and annotation.</title>
        <authorList>
            <consortium name="The Broad Institute Genomics Platform"/>
            <consortium name="The Broad Institute Genome Sequencing Center for Infectious Disease"/>
            <person name="Wu L."/>
            <person name="Ma J."/>
        </authorList>
    </citation>
    <scope>NUCLEOTIDE SEQUENCE [LARGE SCALE GENOMIC DNA]</scope>
    <source>
        <strain evidence="4">CGMCC 4.7330</strain>
    </source>
</reference>
<dbReference type="Proteomes" id="UP001595696">
    <property type="component" value="Unassembled WGS sequence"/>
</dbReference>
<keyword evidence="4" id="KW-1185">Reference proteome</keyword>
<dbReference type="RefSeq" id="WP_378614588.1">
    <property type="nucleotide sequence ID" value="NZ_JBHSAX010000018.1"/>
</dbReference>
<dbReference type="Gene3D" id="3.40.190.10">
    <property type="entry name" value="Periplasmic binding protein-like II"/>
    <property type="match status" value="2"/>
</dbReference>
<dbReference type="Pfam" id="PF04069">
    <property type="entry name" value="OpuAC"/>
    <property type="match status" value="2"/>
</dbReference>
<proteinExistence type="predicted"/>
<dbReference type="Gene3D" id="3.40.190.120">
    <property type="entry name" value="Osmoprotection protein (prox), domain 2"/>
    <property type="match status" value="1"/>
</dbReference>
<comment type="caution">
    <text evidence="3">The sequence shown here is derived from an EMBL/GenBank/DDBJ whole genome shotgun (WGS) entry which is preliminary data.</text>
</comment>
<feature type="chain" id="PRO_5046288032" evidence="1">
    <location>
        <begin position="21"/>
        <end position="298"/>
    </location>
</feature>
<dbReference type="SUPFAM" id="SSF53850">
    <property type="entry name" value="Periplasmic binding protein-like II"/>
    <property type="match status" value="1"/>
</dbReference>
<evidence type="ECO:0000313" key="3">
    <source>
        <dbReference type="EMBL" id="MFC3964813.1"/>
    </source>
</evidence>
<keyword evidence="1" id="KW-0732">Signal</keyword>
<organism evidence="3 4">
    <name type="scientific">Nocardia jiangsuensis</name>
    <dbReference type="NCBI Taxonomy" id="1691563"/>
    <lineage>
        <taxon>Bacteria</taxon>
        <taxon>Bacillati</taxon>
        <taxon>Actinomycetota</taxon>
        <taxon>Actinomycetes</taxon>
        <taxon>Mycobacteriales</taxon>
        <taxon>Nocardiaceae</taxon>
        <taxon>Nocardia</taxon>
    </lineage>
</organism>
<evidence type="ECO:0000313" key="4">
    <source>
        <dbReference type="Proteomes" id="UP001595696"/>
    </source>
</evidence>
<protein>
    <submittedName>
        <fullName evidence="3">Glycine betaine ABC transporter substrate-binding protein</fullName>
    </submittedName>
</protein>
<feature type="domain" description="ABC-type glycine betaine transport system substrate-binding" evidence="2">
    <location>
        <begin position="34"/>
        <end position="110"/>
    </location>
</feature>
<dbReference type="EMBL" id="JBHSAX010000018">
    <property type="protein sequence ID" value="MFC3964813.1"/>
    <property type="molecule type" value="Genomic_DNA"/>
</dbReference>
<evidence type="ECO:0000256" key="1">
    <source>
        <dbReference type="SAM" id="SignalP"/>
    </source>
</evidence>
<sequence length="298" mass="30149">MELPAWVRRTALIPVLLALAAVVSCGDGAGESVVTVGAGDTAESAVLAEIYAGALSRGGIPAEVAPAPGDRGARLAALDSGSIDLLADHTGALTRFFDATARITAPEPAADPVKAAAAALARSLPQGLVVSDPADGTDLRPRLLVGTETARLESRTEADTVLATCAARTGGLAPALGLLDPAPPETLPSCVFTTTERFADPAALRAALLEGRIGAGILAGPVPADSTAGATVVTDATVPAENVVPVFRDGVLDDRGRERLNQVAGELTTDDLVALVQRAEAGERPADLARSWLDAHAL</sequence>